<name>A0ABZ0CNF4_9BURK</name>
<evidence type="ECO:0000313" key="2">
    <source>
        <dbReference type="EMBL" id="WOB06520.1"/>
    </source>
</evidence>
<feature type="compositionally biased region" description="Polar residues" evidence="1">
    <location>
        <begin position="1"/>
        <end position="10"/>
    </location>
</feature>
<gene>
    <name evidence="2" type="ORF">RXV79_16480</name>
</gene>
<proteinExistence type="predicted"/>
<evidence type="ECO:0000313" key="3">
    <source>
        <dbReference type="Proteomes" id="UP001303946"/>
    </source>
</evidence>
<organism evidence="2 3">
    <name type="scientific">Piscinibacter gummiphilus</name>
    <dbReference type="NCBI Taxonomy" id="946333"/>
    <lineage>
        <taxon>Bacteria</taxon>
        <taxon>Pseudomonadati</taxon>
        <taxon>Pseudomonadota</taxon>
        <taxon>Betaproteobacteria</taxon>
        <taxon>Burkholderiales</taxon>
        <taxon>Sphaerotilaceae</taxon>
        <taxon>Piscinibacter</taxon>
    </lineage>
</organism>
<dbReference type="EMBL" id="CP136336">
    <property type="protein sequence ID" value="WOB06520.1"/>
    <property type="molecule type" value="Genomic_DNA"/>
</dbReference>
<protein>
    <submittedName>
        <fullName evidence="2">Uncharacterized protein</fullName>
    </submittedName>
</protein>
<sequence>MTKATKQSTAGKPGRKAVDGATGVVRATVSLLPHHRDHDLPLLGGSAFLRKAIDDAMAELRRSGKVLKKSGAAETRSG</sequence>
<reference evidence="2 3" key="1">
    <citation type="submission" date="2023-10" db="EMBL/GenBank/DDBJ databases">
        <title>Bacteria for the degradation of biodegradable plastic PBAT(Polybutylene adipate terephthalate).</title>
        <authorList>
            <person name="Weon H.-Y."/>
            <person name="Yeon J."/>
        </authorList>
    </citation>
    <scope>NUCLEOTIDE SEQUENCE [LARGE SCALE GENOMIC DNA]</scope>
    <source>
        <strain evidence="2 3">SBD 7-3</strain>
    </source>
</reference>
<accession>A0ABZ0CNF4</accession>
<dbReference type="Proteomes" id="UP001303946">
    <property type="component" value="Chromosome"/>
</dbReference>
<feature type="region of interest" description="Disordered" evidence="1">
    <location>
        <begin position="1"/>
        <end position="21"/>
    </location>
</feature>
<evidence type="ECO:0000256" key="1">
    <source>
        <dbReference type="SAM" id="MobiDB-lite"/>
    </source>
</evidence>
<keyword evidence="3" id="KW-1185">Reference proteome</keyword>
<dbReference type="RefSeq" id="WP_316698999.1">
    <property type="nucleotide sequence ID" value="NZ_CP136336.1"/>
</dbReference>